<dbReference type="InterPro" id="IPR042100">
    <property type="entry name" value="Bug_dom1"/>
</dbReference>
<dbReference type="PANTHER" id="PTHR42928">
    <property type="entry name" value="TRICARBOXYLATE-BINDING PROTEIN"/>
    <property type="match status" value="1"/>
</dbReference>
<name>A0A0S3PVC9_9BRAD</name>
<keyword evidence="3" id="KW-0675">Receptor</keyword>
<evidence type="ECO:0000313" key="4">
    <source>
        <dbReference type="Proteomes" id="UP000236884"/>
    </source>
</evidence>
<dbReference type="SUPFAM" id="SSF53850">
    <property type="entry name" value="Periplasmic binding protein-like II"/>
    <property type="match status" value="1"/>
</dbReference>
<feature type="chain" id="PRO_5006615866" evidence="2">
    <location>
        <begin position="24"/>
        <end position="321"/>
    </location>
</feature>
<dbReference type="KEGG" id="vgo:GJW-30_1_02434"/>
<proteinExistence type="inferred from homology"/>
<evidence type="ECO:0000256" key="1">
    <source>
        <dbReference type="ARBA" id="ARBA00006987"/>
    </source>
</evidence>
<dbReference type="RefSeq" id="WP_157746749.1">
    <property type="nucleotide sequence ID" value="NZ_SGWU01000001.1"/>
</dbReference>
<comment type="similarity">
    <text evidence="1">Belongs to the UPF0065 (bug) family.</text>
</comment>
<dbReference type="Proteomes" id="UP000236884">
    <property type="component" value="Chromosome"/>
</dbReference>
<dbReference type="EMBL" id="AP014946">
    <property type="protein sequence ID" value="BAT59899.1"/>
    <property type="molecule type" value="Genomic_DNA"/>
</dbReference>
<sequence>MKLILRNILALMIFVAFSPQAHAQITEAPVKIIFPFSAGGSGDAISRLVAEALRVELGRPVIVESRSGAAGRIGVSAVKAAAPDGLTLLSTPIAPMAVYQHFYPSLGYDPFTDFVPVSQIGTFDFSLAVAPSVPAKDLKELVAWVKADEKRASYGSPGAGTLPHFFGLLFGRAAGLPLQHVNYRGSAAALTDLLGDQLPIFVTTTSDLLEAHKAGPIKVLATSDRARSAFLPDVPSFKESGYDIVGTGWYGIFAPAGTSAATVQRYSEIIVKALQNPELRAKLVTLGLQPTGTSSSEFAAIQKADSALWEPVIKASGFKPE</sequence>
<dbReference type="Gene3D" id="3.40.190.10">
    <property type="entry name" value="Periplasmic binding protein-like II"/>
    <property type="match status" value="1"/>
</dbReference>
<organism evidence="3 4">
    <name type="scientific">Variibacter gotjawalensis</name>
    <dbReference type="NCBI Taxonomy" id="1333996"/>
    <lineage>
        <taxon>Bacteria</taxon>
        <taxon>Pseudomonadati</taxon>
        <taxon>Pseudomonadota</taxon>
        <taxon>Alphaproteobacteria</taxon>
        <taxon>Hyphomicrobiales</taxon>
        <taxon>Nitrobacteraceae</taxon>
        <taxon>Variibacter</taxon>
    </lineage>
</organism>
<dbReference type="Pfam" id="PF03401">
    <property type="entry name" value="TctC"/>
    <property type="match status" value="1"/>
</dbReference>
<feature type="signal peptide" evidence="2">
    <location>
        <begin position="1"/>
        <end position="23"/>
    </location>
</feature>
<reference evidence="3 4" key="1">
    <citation type="submission" date="2015-08" db="EMBL/GenBank/DDBJ databases">
        <title>Investigation of the bacterial diversity of lava forest soil.</title>
        <authorList>
            <person name="Lee J.S."/>
        </authorList>
    </citation>
    <scope>NUCLEOTIDE SEQUENCE [LARGE SCALE GENOMIC DNA]</scope>
    <source>
        <strain evidence="3 4">GJW-30</strain>
    </source>
</reference>
<protein>
    <submittedName>
        <fullName evidence="3">Tripartite tricarboxylate transporter family receptor</fullName>
    </submittedName>
</protein>
<dbReference type="AlphaFoldDB" id="A0A0S3PVC9"/>
<dbReference type="PIRSF" id="PIRSF017082">
    <property type="entry name" value="YflP"/>
    <property type="match status" value="1"/>
</dbReference>
<dbReference type="PANTHER" id="PTHR42928:SF5">
    <property type="entry name" value="BLR1237 PROTEIN"/>
    <property type="match status" value="1"/>
</dbReference>
<evidence type="ECO:0000313" key="3">
    <source>
        <dbReference type="EMBL" id="BAT59899.1"/>
    </source>
</evidence>
<keyword evidence="4" id="KW-1185">Reference proteome</keyword>
<dbReference type="InterPro" id="IPR005064">
    <property type="entry name" value="BUG"/>
</dbReference>
<dbReference type="CDD" id="cd13579">
    <property type="entry name" value="PBP2_Bug_NagM"/>
    <property type="match status" value="1"/>
</dbReference>
<accession>A0A0S3PVC9</accession>
<dbReference type="Gene3D" id="3.40.190.150">
    <property type="entry name" value="Bordetella uptake gene, domain 1"/>
    <property type="match status" value="1"/>
</dbReference>
<gene>
    <name evidence="3" type="ORF">GJW-30_1_02434</name>
</gene>
<evidence type="ECO:0000256" key="2">
    <source>
        <dbReference type="SAM" id="SignalP"/>
    </source>
</evidence>
<keyword evidence="2" id="KW-0732">Signal</keyword>